<proteinExistence type="predicted"/>
<protein>
    <submittedName>
        <fullName evidence="3">Uncharacterized protein</fullName>
    </submittedName>
</protein>
<name>A0A9P4LV34_9PEZI</name>
<dbReference type="Proteomes" id="UP000799776">
    <property type="component" value="Unassembled WGS sequence"/>
</dbReference>
<keyword evidence="4" id="KW-1185">Reference proteome</keyword>
<dbReference type="AlphaFoldDB" id="A0A9P4LV34"/>
<feature type="coiled-coil region" evidence="1">
    <location>
        <begin position="54"/>
        <end position="88"/>
    </location>
</feature>
<keyword evidence="1" id="KW-0175">Coiled coil</keyword>
<gene>
    <name evidence="3" type="ORF">K490DRAFT_65970</name>
</gene>
<feature type="region of interest" description="Disordered" evidence="2">
    <location>
        <begin position="1"/>
        <end position="23"/>
    </location>
</feature>
<evidence type="ECO:0000313" key="3">
    <source>
        <dbReference type="EMBL" id="KAF2087105.1"/>
    </source>
</evidence>
<dbReference type="EMBL" id="ML978721">
    <property type="protein sequence ID" value="KAF2087105.1"/>
    <property type="molecule type" value="Genomic_DNA"/>
</dbReference>
<evidence type="ECO:0000256" key="2">
    <source>
        <dbReference type="SAM" id="MobiDB-lite"/>
    </source>
</evidence>
<reference evidence="3" key="1">
    <citation type="journal article" date="2020" name="Stud. Mycol.">
        <title>101 Dothideomycetes genomes: a test case for predicting lifestyles and emergence of pathogens.</title>
        <authorList>
            <person name="Haridas S."/>
            <person name="Albert R."/>
            <person name="Binder M."/>
            <person name="Bloem J."/>
            <person name="Labutti K."/>
            <person name="Salamov A."/>
            <person name="Andreopoulos B."/>
            <person name="Baker S."/>
            <person name="Barry K."/>
            <person name="Bills G."/>
            <person name="Bluhm B."/>
            <person name="Cannon C."/>
            <person name="Castanera R."/>
            <person name="Culley D."/>
            <person name="Daum C."/>
            <person name="Ezra D."/>
            <person name="Gonzalez J."/>
            <person name="Henrissat B."/>
            <person name="Kuo A."/>
            <person name="Liang C."/>
            <person name="Lipzen A."/>
            <person name="Lutzoni F."/>
            <person name="Magnuson J."/>
            <person name="Mondo S."/>
            <person name="Nolan M."/>
            <person name="Ohm R."/>
            <person name="Pangilinan J."/>
            <person name="Park H.-J."/>
            <person name="Ramirez L."/>
            <person name="Alfaro M."/>
            <person name="Sun H."/>
            <person name="Tritt A."/>
            <person name="Yoshinaga Y."/>
            <person name="Zwiers L.-H."/>
            <person name="Turgeon B."/>
            <person name="Goodwin S."/>
            <person name="Spatafora J."/>
            <person name="Crous P."/>
            <person name="Grigoriev I."/>
        </authorList>
    </citation>
    <scope>NUCLEOTIDE SEQUENCE</scope>
    <source>
        <strain evidence="3">CBS 121410</strain>
    </source>
</reference>
<comment type="caution">
    <text evidence="3">The sequence shown here is derived from an EMBL/GenBank/DDBJ whole genome shotgun (WGS) entry which is preliminary data.</text>
</comment>
<evidence type="ECO:0000256" key="1">
    <source>
        <dbReference type="SAM" id="Coils"/>
    </source>
</evidence>
<sequence length="137" mass="16097">MRSRPLQANTSGTTSSTVPAPSKEDAVRSLLAVESRLRWSDTAQSRMLHLVLQLRAELSENRPLKKEINRLREELQHAGREYRRAAIQLHDDAERQEKVHLGFTRIKEQFFRTFKRMEREMLEGSSYLNDYMSKPVR</sequence>
<evidence type="ECO:0000313" key="4">
    <source>
        <dbReference type="Proteomes" id="UP000799776"/>
    </source>
</evidence>
<feature type="compositionally biased region" description="Polar residues" evidence="2">
    <location>
        <begin position="1"/>
        <end position="19"/>
    </location>
</feature>
<organism evidence="3 4">
    <name type="scientific">Saccharata proteae CBS 121410</name>
    <dbReference type="NCBI Taxonomy" id="1314787"/>
    <lineage>
        <taxon>Eukaryota</taxon>
        <taxon>Fungi</taxon>
        <taxon>Dikarya</taxon>
        <taxon>Ascomycota</taxon>
        <taxon>Pezizomycotina</taxon>
        <taxon>Dothideomycetes</taxon>
        <taxon>Dothideomycetes incertae sedis</taxon>
        <taxon>Botryosphaeriales</taxon>
        <taxon>Saccharataceae</taxon>
        <taxon>Saccharata</taxon>
    </lineage>
</organism>
<accession>A0A9P4LV34</accession>